<gene>
    <name evidence="1" type="ORF">HNS30_25935</name>
</gene>
<reference evidence="1 2" key="1">
    <citation type="submission" date="2020-05" db="EMBL/GenBank/DDBJ databases">
        <authorList>
            <person name="Whitworth D."/>
        </authorList>
    </citation>
    <scope>NUCLEOTIDE SEQUENCE [LARGE SCALE GENOMIC DNA]</scope>
    <source>
        <strain evidence="1 2">CA046A</strain>
    </source>
</reference>
<dbReference type="EMBL" id="JABFJW010000235">
    <property type="protein sequence ID" value="NOK12489.1"/>
    <property type="molecule type" value="Genomic_DNA"/>
</dbReference>
<evidence type="ECO:0000313" key="1">
    <source>
        <dbReference type="EMBL" id="NOK12489.1"/>
    </source>
</evidence>
<organism evidence="1 2">
    <name type="scientific">Corallococcus exercitus</name>
    <dbReference type="NCBI Taxonomy" id="2316736"/>
    <lineage>
        <taxon>Bacteria</taxon>
        <taxon>Pseudomonadati</taxon>
        <taxon>Myxococcota</taxon>
        <taxon>Myxococcia</taxon>
        <taxon>Myxococcales</taxon>
        <taxon>Cystobacterineae</taxon>
        <taxon>Myxococcaceae</taxon>
        <taxon>Corallococcus</taxon>
    </lineage>
</organism>
<comment type="caution">
    <text evidence="1">The sequence shown here is derived from an EMBL/GenBank/DDBJ whole genome shotgun (WGS) entry which is preliminary data.</text>
</comment>
<evidence type="ECO:0000313" key="2">
    <source>
        <dbReference type="Proteomes" id="UP000528460"/>
    </source>
</evidence>
<dbReference type="AlphaFoldDB" id="A0A7Y4NFY2"/>
<name>A0A7Y4NFY2_9BACT</name>
<dbReference type="Proteomes" id="UP000528460">
    <property type="component" value="Unassembled WGS sequence"/>
</dbReference>
<accession>A0A7Y4NFY2</accession>
<dbReference type="RefSeq" id="WP_171419206.1">
    <property type="nucleotide sequence ID" value="NZ_JABFJW010000235.1"/>
</dbReference>
<proteinExistence type="predicted"/>
<dbReference type="InterPro" id="IPR011750">
    <property type="entry name" value="Gmx_para_CXXCG"/>
</dbReference>
<dbReference type="NCBIfam" id="TIGR02264">
    <property type="entry name" value="gmx_para_CXXCG"/>
    <property type="match status" value="1"/>
</dbReference>
<sequence length="239" mass="26358">MRFYEVDIVRPDLPRRWTGHLLTERTWTLPGVECPTCGETWSGQQVLPTVDVTDLPQQGLLREPRVVPYAEFTALTAGLASRLPRGLAPEPGMQLGPLRGSAMGVFGPLTTQDGWDLLVRGDALTRLQQEGLKGLVPVRTELEGLGPEALPLYELELPIAGRLDPTDVLEGPRCKTCGWRDVRISPEHSLEANSLPNDLDVFLPANATTYLMVTERFVQAAQGLGPSDLMFREVPLARR</sequence>
<dbReference type="Pfam" id="PF09535">
    <property type="entry name" value="Gmx_para_CXXCG"/>
    <property type="match status" value="1"/>
</dbReference>
<protein>
    <submittedName>
        <fullName evidence="1">Uncharacterized protein</fullName>
    </submittedName>
</protein>